<gene>
    <name evidence="1" type="ORF">BDP81DRAFT_74537</name>
</gene>
<name>A0AAJ0EBG2_9PEZI</name>
<accession>A0AAJ0EBG2</accession>
<dbReference type="GeneID" id="85481096"/>
<protein>
    <submittedName>
        <fullName evidence="1">Uncharacterized protein</fullName>
    </submittedName>
</protein>
<dbReference type="RefSeq" id="XP_060441571.1">
    <property type="nucleotide sequence ID" value="XM_060596234.1"/>
</dbReference>
<dbReference type="AlphaFoldDB" id="A0AAJ0EBG2"/>
<comment type="caution">
    <text evidence="1">The sequence shown here is derived from an EMBL/GenBank/DDBJ whole genome shotgun (WGS) entry which is preliminary data.</text>
</comment>
<evidence type="ECO:0000313" key="1">
    <source>
        <dbReference type="EMBL" id="KAK1625576.1"/>
    </source>
</evidence>
<organism evidence="1 2">
    <name type="scientific">Colletotrichum phormii</name>
    <dbReference type="NCBI Taxonomy" id="359342"/>
    <lineage>
        <taxon>Eukaryota</taxon>
        <taxon>Fungi</taxon>
        <taxon>Dikarya</taxon>
        <taxon>Ascomycota</taxon>
        <taxon>Pezizomycotina</taxon>
        <taxon>Sordariomycetes</taxon>
        <taxon>Hypocreomycetidae</taxon>
        <taxon>Glomerellales</taxon>
        <taxon>Glomerellaceae</taxon>
        <taxon>Colletotrichum</taxon>
        <taxon>Colletotrichum acutatum species complex</taxon>
    </lineage>
</organism>
<proteinExistence type="predicted"/>
<dbReference type="EMBL" id="JAHMHQ010000019">
    <property type="protein sequence ID" value="KAK1625576.1"/>
    <property type="molecule type" value="Genomic_DNA"/>
</dbReference>
<dbReference type="Proteomes" id="UP001243989">
    <property type="component" value="Unassembled WGS sequence"/>
</dbReference>
<keyword evidence="2" id="KW-1185">Reference proteome</keyword>
<sequence>MQYTARLYQITGTSKVHTYHRPFGDLQQQDTSWYSSNTGIETSALLDMATLSSAPSRHTKQSRELRQEKTFKKIALTAQVAPLTDNLLILPLASVVTRTQDPVSPSLLGHLPPGTHPILRHVVASETRGPSGTLNLARLERGWKQSRTPSPPYLVCVISRLQARYPMAWTDQRRLSSRRMRGRKPSSSLGSLPLGSWVSLESCRHKRVPRQMLAFNGKKRQKGAGSLGTDAGLGTLKSVSGIQTNCHR</sequence>
<evidence type="ECO:0000313" key="2">
    <source>
        <dbReference type="Proteomes" id="UP001243989"/>
    </source>
</evidence>
<reference evidence="1" key="1">
    <citation type="submission" date="2021-06" db="EMBL/GenBank/DDBJ databases">
        <title>Comparative genomics, transcriptomics and evolutionary studies reveal genomic signatures of adaptation to plant cell wall in hemibiotrophic fungi.</title>
        <authorList>
            <consortium name="DOE Joint Genome Institute"/>
            <person name="Baroncelli R."/>
            <person name="Diaz J.F."/>
            <person name="Benocci T."/>
            <person name="Peng M."/>
            <person name="Battaglia E."/>
            <person name="Haridas S."/>
            <person name="Andreopoulos W."/>
            <person name="Labutti K."/>
            <person name="Pangilinan J."/>
            <person name="Floch G.L."/>
            <person name="Makela M.R."/>
            <person name="Henrissat B."/>
            <person name="Grigoriev I.V."/>
            <person name="Crouch J.A."/>
            <person name="De Vries R.P."/>
            <person name="Sukno S.A."/>
            <person name="Thon M.R."/>
        </authorList>
    </citation>
    <scope>NUCLEOTIDE SEQUENCE</scope>
    <source>
        <strain evidence="1">CBS 102054</strain>
    </source>
</reference>